<dbReference type="Proteomes" id="UP000775213">
    <property type="component" value="Unassembled WGS sequence"/>
</dbReference>
<protein>
    <submittedName>
        <fullName evidence="1">Uncharacterized protein</fullName>
    </submittedName>
</protein>
<dbReference type="EMBL" id="JAGFBR010000009">
    <property type="protein sequence ID" value="KAH0462208.1"/>
    <property type="molecule type" value="Genomic_DNA"/>
</dbReference>
<keyword evidence="2" id="KW-1185">Reference proteome</keyword>
<gene>
    <name evidence="1" type="ORF">IEQ34_009783</name>
</gene>
<evidence type="ECO:0000313" key="2">
    <source>
        <dbReference type="Proteomes" id="UP000775213"/>
    </source>
</evidence>
<sequence>MGDPASTIIPPAKGDCPAVRFESLKKTQKVVRADDVVSTIIGDSLIAFRKKFYFPNDMVIKVPTKFDRTCSPPPGFVISHVDCNGTDRAFQRSCNGVVSIGRVSFRSKWLDICTRDPSKESSKKWGKLKELPVPLHFRAKDLLKILKLRDIDTLHYKMKLLVQSGIVYSSRKIACANVKKVCKKFGSSSPAFKKDILKHQCVGRRRAEELLEQHTDFKLEMTKTLNDCNNEFVKVKYLQGEYNKKYDRKVKVMKVMEDQLAEC</sequence>
<name>A0AAV7H2I3_DENCH</name>
<accession>A0AAV7H2I3</accession>
<dbReference type="AlphaFoldDB" id="A0AAV7H2I3"/>
<evidence type="ECO:0000313" key="1">
    <source>
        <dbReference type="EMBL" id="KAH0462208.1"/>
    </source>
</evidence>
<organism evidence="1 2">
    <name type="scientific">Dendrobium chrysotoxum</name>
    <name type="common">Orchid</name>
    <dbReference type="NCBI Taxonomy" id="161865"/>
    <lineage>
        <taxon>Eukaryota</taxon>
        <taxon>Viridiplantae</taxon>
        <taxon>Streptophyta</taxon>
        <taxon>Embryophyta</taxon>
        <taxon>Tracheophyta</taxon>
        <taxon>Spermatophyta</taxon>
        <taxon>Magnoliopsida</taxon>
        <taxon>Liliopsida</taxon>
        <taxon>Asparagales</taxon>
        <taxon>Orchidaceae</taxon>
        <taxon>Epidendroideae</taxon>
        <taxon>Malaxideae</taxon>
        <taxon>Dendrobiinae</taxon>
        <taxon>Dendrobium</taxon>
    </lineage>
</organism>
<proteinExistence type="predicted"/>
<reference evidence="1 2" key="1">
    <citation type="journal article" date="2021" name="Hortic Res">
        <title>Chromosome-scale assembly of the Dendrobium chrysotoxum genome enhances the understanding of orchid evolution.</title>
        <authorList>
            <person name="Zhang Y."/>
            <person name="Zhang G.Q."/>
            <person name="Zhang D."/>
            <person name="Liu X.D."/>
            <person name="Xu X.Y."/>
            <person name="Sun W.H."/>
            <person name="Yu X."/>
            <person name="Zhu X."/>
            <person name="Wang Z.W."/>
            <person name="Zhao X."/>
            <person name="Zhong W.Y."/>
            <person name="Chen H."/>
            <person name="Yin W.L."/>
            <person name="Huang T."/>
            <person name="Niu S.C."/>
            <person name="Liu Z.J."/>
        </authorList>
    </citation>
    <scope>NUCLEOTIDE SEQUENCE [LARGE SCALE GENOMIC DNA]</scope>
    <source>
        <strain evidence="1">Lindl</strain>
    </source>
</reference>
<comment type="caution">
    <text evidence="1">The sequence shown here is derived from an EMBL/GenBank/DDBJ whole genome shotgun (WGS) entry which is preliminary data.</text>
</comment>